<evidence type="ECO:0000256" key="1">
    <source>
        <dbReference type="ARBA" id="ARBA00023015"/>
    </source>
</evidence>
<dbReference type="PANTHER" id="PTHR44688">
    <property type="entry name" value="DNA-BINDING TRANSCRIPTIONAL ACTIVATOR DEVR_DOSR"/>
    <property type="match status" value="1"/>
</dbReference>
<dbReference type="Pfam" id="PF00196">
    <property type="entry name" value="GerE"/>
    <property type="match status" value="1"/>
</dbReference>
<dbReference type="InterPro" id="IPR036388">
    <property type="entry name" value="WH-like_DNA-bd_sf"/>
</dbReference>
<accession>A0A0B5IE31</accession>
<evidence type="ECO:0000313" key="5">
    <source>
        <dbReference type="EMBL" id="AJF68772.1"/>
    </source>
</evidence>
<dbReference type="PRINTS" id="PR00038">
    <property type="entry name" value="HTHLUXR"/>
</dbReference>
<feature type="domain" description="HTH luxR-type" evidence="4">
    <location>
        <begin position="291"/>
        <end position="354"/>
    </location>
</feature>
<dbReference type="Gene3D" id="1.10.10.10">
    <property type="entry name" value="Winged helix-like DNA-binding domain superfamily/Winged helix DNA-binding domain"/>
    <property type="match status" value="1"/>
</dbReference>
<dbReference type="SMART" id="SM00421">
    <property type="entry name" value="HTH_LUXR"/>
    <property type="match status" value="1"/>
</dbReference>
<evidence type="ECO:0000256" key="3">
    <source>
        <dbReference type="ARBA" id="ARBA00023163"/>
    </source>
</evidence>
<evidence type="ECO:0000313" key="6">
    <source>
        <dbReference type="Proteomes" id="UP000031774"/>
    </source>
</evidence>
<dbReference type="GO" id="GO:0003677">
    <property type="term" value="F:DNA binding"/>
    <property type="evidence" value="ECO:0007669"/>
    <property type="project" value="UniProtKB-KW"/>
</dbReference>
<dbReference type="Proteomes" id="UP000031774">
    <property type="component" value="Chromosome"/>
</dbReference>
<evidence type="ECO:0000259" key="4">
    <source>
        <dbReference type="PROSITE" id="PS50043"/>
    </source>
</evidence>
<dbReference type="HOGENOM" id="CLU_061962_0_0_11"/>
<keyword evidence="3" id="KW-0804">Transcription</keyword>
<dbReference type="PROSITE" id="PS50043">
    <property type="entry name" value="HTH_LUXR_2"/>
    <property type="match status" value="1"/>
</dbReference>
<gene>
    <name evidence="5" type="ORF">SVTN_35050</name>
</gene>
<keyword evidence="2" id="KW-0238">DNA-binding</keyword>
<name>A0A0B5IE31_9ACTN</name>
<dbReference type="AlphaFoldDB" id="A0A0B5IE31"/>
<protein>
    <recommendedName>
        <fullName evidence="4">HTH luxR-type domain-containing protein</fullName>
    </recommendedName>
</protein>
<sequence>MTCVGLTFFDDERLARDVYAAVSLSAGGEDAAAGISRLLAPIVAHDALCLRGTDPVLGTELCWFSFWHGYEPALALALLTHRIAGAGERRPVGTARTDSAVAVVGGRSHDREADRILAAHGAGSELWLRLADPRGTWGELRLLRASGGRRFGEDEARRAMRLAPALLAVLRRYGTSGPLCPAPDAPVLPAGVAVVGADHRVKAVSPQARAWIEHVVARSEPAVAAGASDAWFRALSLAARARHDAPGPLICMPPARCGRWFTAQAEPLGEDGAGDVAIILQGATGDTVTPSFCAWYGLTPREREIVGELRDGSPVKRIARRLGVSPYTVNDHLKAVFRKTGAEGRDELVAALYR</sequence>
<dbReference type="InterPro" id="IPR016032">
    <property type="entry name" value="Sig_transdc_resp-reg_C-effctor"/>
</dbReference>
<dbReference type="CDD" id="cd06170">
    <property type="entry name" value="LuxR_C_like"/>
    <property type="match status" value="1"/>
</dbReference>
<dbReference type="SUPFAM" id="SSF46894">
    <property type="entry name" value="C-terminal effector domain of the bipartite response regulators"/>
    <property type="match status" value="1"/>
</dbReference>
<dbReference type="KEGG" id="svt:SVTN_35050"/>
<dbReference type="InterPro" id="IPR000792">
    <property type="entry name" value="Tscrpt_reg_LuxR_C"/>
</dbReference>
<dbReference type="GO" id="GO:0006355">
    <property type="term" value="P:regulation of DNA-templated transcription"/>
    <property type="evidence" value="ECO:0007669"/>
    <property type="project" value="InterPro"/>
</dbReference>
<proteinExistence type="predicted"/>
<dbReference type="PANTHER" id="PTHR44688:SF16">
    <property type="entry name" value="DNA-BINDING TRANSCRIPTIONAL ACTIVATOR DEVR_DOSR"/>
    <property type="match status" value="1"/>
</dbReference>
<keyword evidence="6" id="KW-1185">Reference proteome</keyword>
<evidence type="ECO:0000256" key="2">
    <source>
        <dbReference type="ARBA" id="ARBA00023125"/>
    </source>
</evidence>
<keyword evidence="1" id="KW-0805">Transcription regulation</keyword>
<reference evidence="5 6" key="1">
    <citation type="submission" date="2014-12" db="EMBL/GenBank/DDBJ databases">
        <title>Complete genome sequence of Streptomyces vietnamensis strain GIMV4.0001, a genetic manipulable producer of the benzoisochromanequinone antibiotic granaticin.</title>
        <authorList>
            <person name="Deng M.R."/>
            <person name="Guo J."/>
            <person name="Ma L.Y."/>
            <person name="Feng G.D."/>
            <person name="Mo C.Y."/>
            <person name="Zhu H.H."/>
        </authorList>
    </citation>
    <scope>NUCLEOTIDE SEQUENCE [LARGE SCALE GENOMIC DNA]</scope>
    <source>
        <strain evidence="6">GIMV4.0001</strain>
    </source>
</reference>
<dbReference type="PROSITE" id="PS00622">
    <property type="entry name" value="HTH_LUXR_1"/>
    <property type="match status" value="1"/>
</dbReference>
<organism evidence="5 6">
    <name type="scientific">Streptomyces vietnamensis</name>
    <dbReference type="NCBI Taxonomy" id="362257"/>
    <lineage>
        <taxon>Bacteria</taxon>
        <taxon>Bacillati</taxon>
        <taxon>Actinomycetota</taxon>
        <taxon>Actinomycetes</taxon>
        <taxon>Kitasatosporales</taxon>
        <taxon>Streptomycetaceae</taxon>
        <taxon>Streptomyces</taxon>
    </lineage>
</organism>
<dbReference type="EMBL" id="CP010407">
    <property type="protein sequence ID" value="AJF68772.1"/>
    <property type="molecule type" value="Genomic_DNA"/>
</dbReference>
<dbReference type="STRING" id="362257.SVTN_35050"/>